<sequence>MSSTAADHLCVLVHGLWGNPSHLSYLETTIQEAYPDLYVLVAKSNANSYTYDGIELGGERIAHEIEKKIEDLEEEGHDIKKISIIGYSLGGLVARYAIGLLYSNNLFDTIQPVNFTTFATPHLGVRTPSVGPHSYLWNILGARTLSTSGNQLFTVDSFRDTGRPLLSVMADPNSIFLKALSQFKHRSLYCNIINDRSAVYYTTGITNKDPYVDLDAVKLRPLPGYDGVILRPEEPVRPKPHQSVSALERLRVTGIRTLKTLPLAALFVVLIPIGSVLFLMNSGYQTIRSAQRIKLHEGGHGGFSIDRYRLPLIEEARHISDRVYERLTTGQSEEYLPTPPSEAEGAVVQGEKGVKKVKGQDKFPTLALTPEQFSMIEALDEVGFVKYPVHISKVRHSHAAMIVRSQRKGFSEGKIVVGHWIENFEI</sequence>
<dbReference type="SUPFAM" id="SSF53474">
    <property type="entry name" value="alpha/beta-Hydrolases"/>
    <property type="match status" value="1"/>
</dbReference>
<keyword evidence="3" id="KW-0472">Membrane</keyword>
<protein>
    <recommendedName>
        <fullName evidence="4">DUF676 domain-containing protein</fullName>
    </recommendedName>
</protein>
<accession>A0ABR3P3P6</accession>
<dbReference type="InterPro" id="IPR044294">
    <property type="entry name" value="Lipase-like"/>
</dbReference>
<keyword evidence="3" id="KW-0812">Transmembrane</keyword>
<dbReference type="Proteomes" id="UP001562354">
    <property type="component" value="Unassembled WGS sequence"/>
</dbReference>
<dbReference type="EMBL" id="JBFMKM010000016">
    <property type="protein sequence ID" value="KAL1297289.1"/>
    <property type="molecule type" value="Genomic_DNA"/>
</dbReference>
<dbReference type="GeneID" id="95978544"/>
<dbReference type="RefSeq" id="XP_069196971.1">
    <property type="nucleotide sequence ID" value="XM_069344543.1"/>
</dbReference>
<evidence type="ECO:0000256" key="2">
    <source>
        <dbReference type="ARBA" id="ARBA00022963"/>
    </source>
</evidence>
<comment type="similarity">
    <text evidence="1">Belongs to the putative lipase ROG1 family.</text>
</comment>
<dbReference type="PANTHER" id="PTHR12482:SF65">
    <property type="entry name" value="ESTERASE, PUTATIVE (AFU_ORTHOLOGUE AFUA_3G12320)-RELATED"/>
    <property type="match status" value="1"/>
</dbReference>
<dbReference type="Gene3D" id="3.40.50.1820">
    <property type="entry name" value="alpha/beta hydrolase"/>
    <property type="match status" value="1"/>
</dbReference>
<dbReference type="Pfam" id="PF05057">
    <property type="entry name" value="DUF676"/>
    <property type="match status" value="1"/>
</dbReference>
<reference evidence="5 6" key="1">
    <citation type="submission" date="2024-07" db="EMBL/GenBank/DDBJ databases">
        <title>Draft sequence of the Neodothiora populina.</title>
        <authorList>
            <person name="Drown D.D."/>
            <person name="Schuette U.S."/>
            <person name="Buechlein A.B."/>
            <person name="Rusch D.R."/>
            <person name="Winton L.W."/>
            <person name="Adams G.A."/>
        </authorList>
    </citation>
    <scope>NUCLEOTIDE SEQUENCE [LARGE SCALE GENOMIC DNA]</scope>
    <source>
        <strain evidence="5 6">CPC 39397</strain>
    </source>
</reference>
<gene>
    <name evidence="5" type="ORF">AAFC00_004844</name>
</gene>
<keyword evidence="3" id="KW-1133">Transmembrane helix</keyword>
<evidence type="ECO:0000256" key="3">
    <source>
        <dbReference type="SAM" id="Phobius"/>
    </source>
</evidence>
<dbReference type="PANTHER" id="PTHR12482">
    <property type="entry name" value="LIPASE ROG1-RELATED-RELATED"/>
    <property type="match status" value="1"/>
</dbReference>
<evidence type="ECO:0000256" key="1">
    <source>
        <dbReference type="ARBA" id="ARBA00007920"/>
    </source>
</evidence>
<keyword evidence="2" id="KW-0442">Lipid degradation</keyword>
<dbReference type="InterPro" id="IPR029058">
    <property type="entry name" value="AB_hydrolase_fold"/>
</dbReference>
<evidence type="ECO:0000259" key="4">
    <source>
        <dbReference type="Pfam" id="PF05057"/>
    </source>
</evidence>
<organism evidence="5 6">
    <name type="scientific">Neodothiora populina</name>
    <dbReference type="NCBI Taxonomy" id="2781224"/>
    <lineage>
        <taxon>Eukaryota</taxon>
        <taxon>Fungi</taxon>
        <taxon>Dikarya</taxon>
        <taxon>Ascomycota</taxon>
        <taxon>Pezizomycotina</taxon>
        <taxon>Dothideomycetes</taxon>
        <taxon>Dothideomycetidae</taxon>
        <taxon>Dothideales</taxon>
        <taxon>Dothioraceae</taxon>
        <taxon>Neodothiora</taxon>
    </lineage>
</organism>
<dbReference type="InterPro" id="IPR007751">
    <property type="entry name" value="DUF676_lipase-like"/>
</dbReference>
<feature type="domain" description="DUF676" evidence="4">
    <location>
        <begin position="5"/>
        <end position="202"/>
    </location>
</feature>
<keyword evidence="6" id="KW-1185">Reference proteome</keyword>
<proteinExistence type="inferred from homology"/>
<feature type="transmembrane region" description="Helical" evidence="3">
    <location>
        <begin position="261"/>
        <end position="284"/>
    </location>
</feature>
<comment type="caution">
    <text evidence="5">The sequence shown here is derived from an EMBL/GenBank/DDBJ whole genome shotgun (WGS) entry which is preliminary data.</text>
</comment>
<name>A0ABR3P3P6_9PEZI</name>
<evidence type="ECO:0000313" key="5">
    <source>
        <dbReference type="EMBL" id="KAL1297289.1"/>
    </source>
</evidence>
<evidence type="ECO:0000313" key="6">
    <source>
        <dbReference type="Proteomes" id="UP001562354"/>
    </source>
</evidence>
<keyword evidence="2" id="KW-0443">Lipid metabolism</keyword>